<accession>A0A1Z4BMC0</accession>
<dbReference type="EMBL" id="CP022022">
    <property type="protein sequence ID" value="ASF42383.1"/>
    <property type="molecule type" value="Genomic_DNA"/>
</dbReference>
<name>A0A1Z4BMC0_9FLAO</name>
<sequence>MPMKLVRKNLNNSITKGILFSLLLFSLGFLHYTIAYKNNPFSKTEFSSKNIGLFRTEKYEEHGAIDIFLNNMRVGFLISIVGFATGGILTVLILYWNGFLIANTFFTAIDFIPIRTIFYYLKHAPLEIFALTLFSVIGFRGFFFYKKIFLKEDNLNIVIPKPKDFLVPTILLFIASFIEIL</sequence>
<keyword evidence="3" id="KW-1185">Reference proteome</keyword>
<reference evidence="3" key="1">
    <citation type="submission" date="2017-06" db="EMBL/GenBank/DDBJ databases">
        <title>Complete genome sequence of Capnocytophaga sp. KCOM 1579 (=ChDC OS43) isolated from a human refractory periapical abscess lesion.</title>
        <authorList>
            <person name="Kook J.-K."/>
            <person name="Park S.-N."/>
            <person name="Lim Y.K."/>
            <person name="Roh H."/>
        </authorList>
    </citation>
    <scope>NUCLEOTIDE SEQUENCE [LARGE SCALE GENOMIC DNA]</scope>
    <source>
        <strain evidence="3">ChDC OS43</strain>
    </source>
</reference>
<feature type="transmembrane region" description="Helical" evidence="1">
    <location>
        <begin position="74"/>
        <end position="95"/>
    </location>
</feature>
<keyword evidence="1" id="KW-1133">Transmembrane helix</keyword>
<feature type="transmembrane region" description="Helical" evidence="1">
    <location>
        <begin position="126"/>
        <end position="145"/>
    </location>
</feature>
<dbReference type="Proteomes" id="UP000197007">
    <property type="component" value="Chromosome"/>
</dbReference>
<dbReference type="InterPro" id="IPR002798">
    <property type="entry name" value="SpoIIM-like"/>
</dbReference>
<keyword evidence="1" id="KW-0812">Transmembrane</keyword>
<keyword evidence="1" id="KW-0472">Membrane</keyword>
<protein>
    <recommendedName>
        <fullName evidence="4">Stage II sporulation protein M</fullName>
    </recommendedName>
</protein>
<evidence type="ECO:0000256" key="1">
    <source>
        <dbReference type="SAM" id="Phobius"/>
    </source>
</evidence>
<dbReference type="KEGG" id="capn:CBG49_04430"/>
<evidence type="ECO:0000313" key="3">
    <source>
        <dbReference type="Proteomes" id="UP000197007"/>
    </source>
</evidence>
<dbReference type="RefSeq" id="WP_088593544.1">
    <property type="nucleotide sequence ID" value="NZ_CP022022.1"/>
</dbReference>
<dbReference type="AlphaFoldDB" id="A0A1Z4BMC0"/>
<evidence type="ECO:0000313" key="2">
    <source>
        <dbReference type="EMBL" id="ASF42383.1"/>
    </source>
</evidence>
<dbReference type="Pfam" id="PF01944">
    <property type="entry name" value="SpoIIM"/>
    <property type="match status" value="1"/>
</dbReference>
<gene>
    <name evidence="2" type="ORF">CBG49_04430</name>
</gene>
<organism evidence="2 3">
    <name type="scientific">Capnocytophaga endodontalis</name>
    <dbReference type="NCBI Taxonomy" id="2708117"/>
    <lineage>
        <taxon>Bacteria</taxon>
        <taxon>Pseudomonadati</taxon>
        <taxon>Bacteroidota</taxon>
        <taxon>Flavobacteriia</taxon>
        <taxon>Flavobacteriales</taxon>
        <taxon>Flavobacteriaceae</taxon>
        <taxon>Capnocytophaga</taxon>
    </lineage>
</organism>
<proteinExistence type="predicted"/>
<evidence type="ECO:0008006" key="4">
    <source>
        <dbReference type="Google" id="ProtNLM"/>
    </source>
</evidence>